<dbReference type="Proteomes" id="UP000235803">
    <property type="component" value="Unassembled WGS sequence"/>
</dbReference>
<dbReference type="GO" id="GO:0005886">
    <property type="term" value="C:plasma membrane"/>
    <property type="evidence" value="ECO:0007669"/>
    <property type="project" value="UniProtKB-SubCell"/>
</dbReference>
<dbReference type="InterPro" id="IPR045584">
    <property type="entry name" value="Pilin-like"/>
</dbReference>
<dbReference type="AlphaFoldDB" id="A0A2N7U634"/>
<dbReference type="RefSeq" id="WP_102652895.1">
    <property type="nucleotide sequence ID" value="NZ_PNRF01000015.1"/>
</dbReference>
<evidence type="ECO:0000256" key="7">
    <source>
        <dbReference type="ARBA" id="ARBA00022989"/>
    </source>
</evidence>
<accession>A0A2N7U634</accession>
<dbReference type="SUPFAM" id="SSF54523">
    <property type="entry name" value="Pili subunits"/>
    <property type="match status" value="1"/>
</dbReference>
<organism evidence="13 14">
    <name type="scientific">Billgrantia endophytica</name>
    <dbReference type="NCBI Taxonomy" id="2033802"/>
    <lineage>
        <taxon>Bacteria</taxon>
        <taxon>Pseudomonadati</taxon>
        <taxon>Pseudomonadota</taxon>
        <taxon>Gammaproteobacteria</taxon>
        <taxon>Oceanospirillales</taxon>
        <taxon>Halomonadaceae</taxon>
        <taxon>Billgrantia</taxon>
    </lineage>
</organism>
<dbReference type="InterPro" id="IPR012902">
    <property type="entry name" value="N_methyl_site"/>
</dbReference>
<dbReference type="Pfam" id="PF07963">
    <property type="entry name" value="N_methyl"/>
    <property type="match status" value="1"/>
</dbReference>
<evidence type="ECO:0000256" key="10">
    <source>
        <dbReference type="ARBA" id="ARBA00030775"/>
    </source>
</evidence>
<keyword evidence="14" id="KW-1185">Reference proteome</keyword>
<keyword evidence="5" id="KW-0997">Cell inner membrane</keyword>
<feature type="domain" description="General secretion pathway GspH" evidence="12">
    <location>
        <begin position="58"/>
        <end position="169"/>
    </location>
</feature>
<dbReference type="GO" id="GO:0015627">
    <property type="term" value="C:type II protein secretion system complex"/>
    <property type="evidence" value="ECO:0007669"/>
    <property type="project" value="InterPro"/>
</dbReference>
<dbReference type="Pfam" id="PF12019">
    <property type="entry name" value="GspH"/>
    <property type="match status" value="1"/>
</dbReference>
<evidence type="ECO:0000259" key="12">
    <source>
        <dbReference type="Pfam" id="PF12019"/>
    </source>
</evidence>
<evidence type="ECO:0000256" key="4">
    <source>
        <dbReference type="ARBA" id="ARBA00022481"/>
    </source>
</evidence>
<comment type="subcellular location">
    <subcellularLocation>
        <location evidence="1">Cell inner membrane</location>
        <topology evidence="1">Single-pass membrane protein</topology>
    </subcellularLocation>
</comment>
<gene>
    <name evidence="13" type="ORF">C1H69_08055</name>
</gene>
<evidence type="ECO:0000256" key="5">
    <source>
        <dbReference type="ARBA" id="ARBA00022519"/>
    </source>
</evidence>
<evidence type="ECO:0000256" key="11">
    <source>
        <dbReference type="SAM" id="Phobius"/>
    </source>
</evidence>
<reference evidence="13 14" key="1">
    <citation type="submission" date="2018-01" db="EMBL/GenBank/DDBJ databases">
        <title>Halomonas endophytica sp. nov., isolated from storage liquid in the stems of Populus euphratica.</title>
        <authorList>
            <person name="Chen C."/>
        </authorList>
    </citation>
    <scope>NUCLEOTIDE SEQUENCE [LARGE SCALE GENOMIC DNA]</scope>
    <source>
        <strain evidence="13 14">MC28</strain>
    </source>
</reference>
<evidence type="ECO:0000313" key="13">
    <source>
        <dbReference type="EMBL" id="PMR75890.1"/>
    </source>
</evidence>
<evidence type="ECO:0000256" key="9">
    <source>
        <dbReference type="ARBA" id="ARBA00025772"/>
    </source>
</evidence>
<protein>
    <recommendedName>
        <fullName evidence="2">Type II secretion system protein H</fullName>
    </recommendedName>
    <alternativeName>
        <fullName evidence="10">General secretion pathway protein H</fullName>
    </alternativeName>
</protein>
<sequence length="181" mass="19642">MQTPSPDGPGPRHRSSGTRQLGFTLVELLVVMALLAILFGWAVPGFQAMNARHEVITEVQRIKTALALARNTAITRRTSVTLCPSQDRVTCSTDDWTAPLVVVLGDLKSGNIGNAEILRVFNGSRVVSTRYRQDGRPVRYGPLGRPAGHNGTFRICGREDTGAQVILSNFGRVRVDSTPSC</sequence>
<evidence type="ECO:0000256" key="3">
    <source>
        <dbReference type="ARBA" id="ARBA00022475"/>
    </source>
</evidence>
<dbReference type="Gene3D" id="3.55.40.10">
    <property type="entry name" value="minor pseudopilin epsh domain"/>
    <property type="match status" value="1"/>
</dbReference>
<keyword evidence="3" id="KW-1003">Cell membrane</keyword>
<dbReference type="EMBL" id="PNRF01000015">
    <property type="protein sequence ID" value="PMR75890.1"/>
    <property type="molecule type" value="Genomic_DNA"/>
</dbReference>
<evidence type="ECO:0000256" key="2">
    <source>
        <dbReference type="ARBA" id="ARBA00021549"/>
    </source>
</evidence>
<proteinExistence type="inferred from homology"/>
<dbReference type="OrthoDB" id="6182870at2"/>
<dbReference type="InterPro" id="IPR022346">
    <property type="entry name" value="T2SS_GspH"/>
</dbReference>
<comment type="caution">
    <text evidence="13">The sequence shown here is derived from an EMBL/GenBank/DDBJ whole genome shotgun (WGS) entry which is preliminary data.</text>
</comment>
<keyword evidence="8 11" id="KW-0472">Membrane</keyword>
<evidence type="ECO:0000256" key="8">
    <source>
        <dbReference type="ARBA" id="ARBA00023136"/>
    </source>
</evidence>
<name>A0A2N7U634_9GAMM</name>
<evidence type="ECO:0000256" key="1">
    <source>
        <dbReference type="ARBA" id="ARBA00004377"/>
    </source>
</evidence>
<dbReference type="GO" id="GO:0015628">
    <property type="term" value="P:protein secretion by the type II secretion system"/>
    <property type="evidence" value="ECO:0007669"/>
    <property type="project" value="InterPro"/>
</dbReference>
<comment type="similarity">
    <text evidence="9">Belongs to the GSP H family.</text>
</comment>
<keyword evidence="7 11" id="KW-1133">Transmembrane helix</keyword>
<evidence type="ECO:0000313" key="14">
    <source>
        <dbReference type="Proteomes" id="UP000235803"/>
    </source>
</evidence>
<feature type="transmembrane region" description="Helical" evidence="11">
    <location>
        <begin position="21"/>
        <end position="43"/>
    </location>
</feature>
<keyword evidence="4" id="KW-0488">Methylation</keyword>
<dbReference type="NCBIfam" id="TIGR02532">
    <property type="entry name" value="IV_pilin_GFxxxE"/>
    <property type="match status" value="1"/>
</dbReference>
<keyword evidence="6 11" id="KW-0812">Transmembrane</keyword>
<evidence type="ECO:0000256" key="6">
    <source>
        <dbReference type="ARBA" id="ARBA00022692"/>
    </source>
</evidence>